<keyword evidence="3 5" id="KW-0493">Microtubule</keyword>
<dbReference type="InterPro" id="IPR042241">
    <property type="entry name" value="GCP_C_sf"/>
</dbReference>
<evidence type="ECO:0000256" key="5">
    <source>
        <dbReference type="RuleBase" id="RU363050"/>
    </source>
</evidence>
<evidence type="ECO:0000256" key="2">
    <source>
        <dbReference type="ARBA" id="ARBA00022490"/>
    </source>
</evidence>
<dbReference type="OrthoDB" id="66546at2759"/>
<evidence type="ECO:0000256" key="3">
    <source>
        <dbReference type="ARBA" id="ARBA00022701"/>
    </source>
</evidence>
<dbReference type="GeneID" id="111596819"/>
<dbReference type="AlphaFoldDB" id="A0A6J1LID0"/>
<comment type="similarity">
    <text evidence="1 5">Belongs to the TUBGCP family.</text>
</comment>
<dbReference type="InterPro" id="IPR040457">
    <property type="entry name" value="GCP_C"/>
</dbReference>
<dbReference type="KEGG" id="dhe:111596819"/>
<dbReference type="GO" id="GO:0000930">
    <property type="term" value="C:gamma-tubulin complex"/>
    <property type="evidence" value="ECO:0007669"/>
    <property type="project" value="TreeGrafter"/>
</dbReference>
<keyword evidence="7" id="KW-1185">Reference proteome</keyword>
<reference evidence="8" key="1">
    <citation type="submission" date="2025-08" db="UniProtKB">
        <authorList>
            <consortium name="RefSeq"/>
        </authorList>
    </citation>
    <scope>IDENTIFICATION</scope>
    <source>
        <strain evidence="8">15085-1641.00</strain>
        <tissue evidence="8">Whole body</tissue>
    </source>
</reference>
<accession>A0A6J1LID0</accession>
<keyword evidence="4 5" id="KW-0206">Cytoskeleton</keyword>
<name>A0A6J1LID0_DROHY</name>
<dbReference type="InterPro" id="IPR059169">
    <property type="entry name" value="GCP5_N_ext"/>
</dbReference>
<dbReference type="OMA" id="ILRFWLM"/>
<dbReference type="RefSeq" id="XP_023166954.1">
    <property type="nucleotide sequence ID" value="XM_023311186.2"/>
</dbReference>
<sequence>MSEDPRNAAVYQNLEKLIKCLIGKDLTDAELSSLVQYAVQKVRNHRYMSTNSFEVSRSVDNLVDRFYYEGMMNQANAMRFLSSLIMNHGLWKEHYEVDVQYSLVDFFIHMTHEPIQTHRRNRLLMEDRLMAIRDAIKAAPDFNEPKDLAEPNLAETEIDWVAFLSQDFIAPPYERYGSDSSLSDWSDDTSSELSSQYEAEIDCKTSLDQKEMAKVYASCRDYPIGTNTFVPEPKRPAGRKKKMFSITQPMCMSFSGIQTRPNWCTLPTLETLQPPRSHRTFSTFVFDPNHLAKTIHSHWWRDDIKIHTLTPTKNPCANFAIAHVQHLNRHARGLLKHSLPKTVNETCLLREIIFMFFEPVDCCFFKVQPDLLQISVRSNVSISSVSHSTLKITLEEEVLPALQAMYQLRQLIKDLLRPTDGMTSTGTLECFAVGLRDLMHPIVQRLLACERQLLDKAAGKTESDLTLIAFVLHMREQFKQLQQLQLLASDAIIEAPPHLKSAYLLTQLFKHTRVHVPHQKMVTALLLMTLKRFCDISDNWWRYAELNDSRLEYIVEYSADASVIGGQGIRERCLAADATPAHEAILAELQGCAFYKLLITYALESGETQDLLASINLLGDLVNTSQQLRPLHKDLIRHFFDELKSFDSCVQPESRPRSSVLGVVRQELRQFDEQLLKHTTQIGNPQLMDIFTQHIRRDQAQRNQMEEQSPSLQVLDILEALDKCTKLQLPQLMPRALGKVLRQRCDLANVYVMRWYRDELLIADHVRFLRHVLMFEADYLIYPFYTNLFRQIEAGMNWASSSDLTTELYDILDVHYPNMACELYVEIISRSRSQSIKVYEALNAVGMVYMMPPALSRIITMKHMISYNNIWRLMLKVKWAAWKLENMHFIRRKDTDLYGPLDLLGLTVRRLEILRFWLINMVNSLHTHLCTHVLQAIGSQFEDELQKILTIRELAKLHQEYLMCLSKHCLLTEEFEEFHSALEQIFHLIFVLDMEWNSCGNYLNVSHALSLDISSDNTLSLDEQDSIFSAEESNKAMEYLALNQVGEIEGTYIRCHQMMASILTSLVYKQDQKFLNSLEVAISSSLPC</sequence>
<gene>
    <name evidence="8" type="primary">LOC111596819</name>
</gene>
<dbReference type="PANTHER" id="PTHR19302:SF33">
    <property type="entry name" value="GAMMA-TUBULIN COMPLEX COMPONENT 5"/>
    <property type="match status" value="1"/>
</dbReference>
<dbReference type="GO" id="GO:0000922">
    <property type="term" value="C:spindle pole"/>
    <property type="evidence" value="ECO:0007669"/>
    <property type="project" value="InterPro"/>
</dbReference>
<dbReference type="CTD" id="32478"/>
<comment type="subcellular location">
    <subcellularLocation>
        <location evidence="5">Cytoplasm</location>
        <location evidence="5">Cytoskeleton</location>
        <location evidence="5">Microtubule organizing center</location>
    </subcellularLocation>
</comment>
<dbReference type="Proteomes" id="UP000504633">
    <property type="component" value="Unplaced"/>
</dbReference>
<evidence type="ECO:0000313" key="7">
    <source>
        <dbReference type="Proteomes" id="UP000504633"/>
    </source>
</evidence>
<dbReference type="Pfam" id="PF04130">
    <property type="entry name" value="GCP_C_terminal"/>
    <property type="match status" value="1"/>
</dbReference>
<dbReference type="GO" id="GO:0005874">
    <property type="term" value="C:microtubule"/>
    <property type="evidence" value="ECO:0007669"/>
    <property type="project" value="UniProtKB-KW"/>
</dbReference>
<dbReference type="GO" id="GO:0000278">
    <property type="term" value="P:mitotic cell cycle"/>
    <property type="evidence" value="ECO:0007669"/>
    <property type="project" value="TreeGrafter"/>
</dbReference>
<dbReference type="GO" id="GO:0043015">
    <property type="term" value="F:gamma-tubulin binding"/>
    <property type="evidence" value="ECO:0007669"/>
    <property type="project" value="InterPro"/>
</dbReference>
<dbReference type="PANTHER" id="PTHR19302">
    <property type="entry name" value="GAMMA TUBULIN COMPLEX PROTEIN"/>
    <property type="match status" value="1"/>
</dbReference>
<dbReference type="GO" id="GO:0051225">
    <property type="term" value="P:spindle assembly"/>
    <property type="evidence" value="ECO:0007669"/>
    <property type="project" value="TreeGrafter"/>
</dbReference>
<evidence type="ECO:0000259" key="6">
    <source>
        <dbReference type="Pfam" id="PF04130"/>
    </source>
</evidence>
<dbReference type="GO" id="GO:0051011">
    <property type="term" value="F:microtubule minus-end binding"/>
    <property type="evidence" value="ECO:0007669"/>
    <property type="project" value="TreeGrafter"/>
</dbReference>
<evidence type="ECO:0000313" key="8">
    <source>
        <dbReference type="RefSeq" id="XP_023166954.1"/>
    </source>
</evidence>
<protein>
    <recommendedName>
        <fullName evidence="5">Gamma-tubulin complex component</fullName>
    </recommendedName>
</protein>
<dbReference type="GO" id="GO:0051321">
    <property type="term" value="P:meiotic cell cycle"/>
    <property type="evidence" value="ECO:0007669"/>
    <property type="project" value="TreeGrafter"/>
</dbReference>
<dbReference type="InterPro" id="IPR007259">
    <property type="entry name" value="GCP"/>
</dbReference>
<keyword evidence="2 5" id="KW-0963">Cytoplasm</keyword>
<proteinExistence type="inferred from homology"/>
<organism evidence="7 8">
    <name type="scientific">Drosophila hydei</name>
    <name type="common">Fruit fly</name>
    <dbReference type="NCBI Taxonomy" id="7224"/>
    <lineage>
        <taxon>Eukaryota</taxon>
        <taxon>Metazoa</taxon>
        <taxon>Ecdysozoa</taxon>
        <taxon>Arthropoda</taxon>
        <taxon>Hexapoda</taxon>
        <taxon>Insecta</taxon>
        <taxon>Pterygota</taxon>
        <taxon>Neoptera</taxon>
        <taxon>Endopterygota</taxon>
        <taxon>Diptera</taxon>
        <taxon>Brachycera</taxon>
        <taxon>Muscomorpha</taxon>
        <taxon>Ephydroidea</taxon>
        <taxon>Drosophilidae</taxon>
        <taxon>Drosophila</taxon>
    </lineage>
</organism>
<dbReference type="Gene3D" id="1.20.120.1900">
    <property type="entry name" value="Gamma-tubulin complex, C-terminal domain"/>
    <property type="match status" value="1"/>
</dbReference>
<evidence type="ECO:0000256" key="1">
    <source>
        <dbReference type="ARBA" id="ARBA00010337"/>
    </source>
</evidence>
<feature type="domain" description="Gamma tubulin complex component C-terminal" evidence="6">
    <location>
        <begin position="764"/>
        <end position="1080"/>
    </location>
</feature>
<dbReference type="GO" id="GO:0007020">
    <property type="term" value="P:microtubule nucleation"/>
    <property type="evidence" value="ECO:0007669"/>
    <property type="project" value="InterPro"/>
</dbReference>
<evidence type="ECO:0000256" key="4">
    <source>
        <dbReference type="ARBA" id="ARBA00023212"/>
    </source>
</evidence>
<dbReference type="CDD" id="cd22572">
    <property type="entry name" value="GCP5_NTD"/>
    <property type="match status" value="1"/>
</dbReference>
<dbReference type="GO" id="GO:0031122">
    <property type="term" value="P:cytoplasmic microtubule organization"/>
    <property type="evidence" value="ECO:0007669"/>
    <property type="project" value="TreeGrafter"/>
</dbReference>